<dbReference type="Gene3D" id="3.30.1330.20">
    <property type="entry name" value="Tubulin/FtsZ, C-terminal domain"/>
    <property type="match status" value="1"/>
</dbReference>
<evidence type="ECO:0000313" key="3">
    <source>
        <dbReference type="EMBL" id="SDL70726.1"/>
    </source>
</evidence>
<name>A0A1G9M903_9FIRM</name>
<keyword evidence="2" id="KW-0342">GTP-binding</keyword>
<evidence type="ECO:0008006" key="5">
    <source>
        <dbReference type="Google" id="ProtNLM"/>
    </source>
</evidence>
<reference evidence="3 4" key="1">
    <citation type="submission" date="2016-10" db="EMBL/GenBank/DDBJ databases">
        <authorList>
            <person name="de Groot N.N."/>
        </authorList>
    </citation>
    <scope>NUCLEOTIDE SEQUENCE [LARGE SCALE GENOMIC DNA]</scope>
    <source>
        <strain evidence="3 4">DSM 797</strain>
    </source>
</reference>
<protein>
    <recommendedName>
        <fullName evidence="5">Cell division GTPase</fullName>
    </recommendedName>
</protein>
<proteinExistence type="predicted"/>
<sequence>MNEIEKIESAKMIGIGEDGIKILDSISDKIVHNMDLEKITVNQDVDKDYVRELLDGVDVLFLTYNSEDKKSLQIVNAIGYMADERRVLSVGLDSAKKENKDDVNLNREFKINDENTDTLLNVMNMLLDSISDFCMINIDLSDLKETLCAEKGIKYSCGEFAKSVNNDEIVNSLLENTIESGEEFVGKKQVILVEMDSNYCEEEKMLIILNDLLMKIQDSNKESYETIFSLYIREKSQEKIKIGLVCN</sequence>
<dbReference type="EMBL" id="FNGW01000003">
    <property type="protein sequence ID" value="SDL70726.1"/>
    <property type="molecule type" value="Genomic_DNA"/>
</dbReference>
<evidence type="ECO:0000256" key="2">
    <source>
        <dbReference type="ARBA" id="ARBA00023134"/>
    </source>
</evidence>
<accession>A0A1G9M903</accession>
<dbReference type="GO" id="GO:0005525">
    <property type="term" value="F:GTP binding"/>
    <property type="evidence" value="ECO:0007669"/>
    <property type="project" value="UniProtKB-KW"/>
</dbReference>
<gene>
    <name evidence="3" type="ORF">SAMN04515677_103127</name>
</gene>
<evidence type="ECO:0000313" key="4">
    <source>
        <dbReference type="Proteomes" id="UP000199068"/>
    </source>
</evidence>
<keyword evidence="4" id="KW-1185">Reference proteome</keyword>
<keyword evidence="1" id="KW-0547">Nucleotide-binding</keyword>
<dbReference type="AlphaFoldDB" id="A0A1G9M903"/>
<dbReference type="InterPro" id="IPR037103">
    <property type="entry name" value="Tubulin/FtsZ-like_C"/>
</dbReference>
<organism evidence="3 4">
    <name type="scientific">Romboutsia lituseburensis DSM 797</name>
    <dbReference type="NCBI Taxonomy" id="1121325"/>
    <lineage>
        <taxon>Bacteria</taxon>
        <taxon>Bacillati</taxon>
        <taxon>Bacillota</taxon>
        <taxon>Clostridia</taxon>
        <taxon>Peptostreptococcales</taxon>
        <taxon>Peptostreptococcaceae</taxon>
        <taxon>Romboutsia</taxon>
    </lineage>
</organism>
<dbReference type="Proteomes" id="UP000199068">
    <property type="component" value="Unassembled WGS sequence"/>
</dbReference>
<dbReference type="RefSeq" id="WP_092724838.1">
    <property type="nucleotide sequence ID" value="NZ_FNGW01000003.1"/>
</dbReference>
<evidence type="ECO:0000256" key="1">
    <source>
        <dbReference type="ARBA" id="ARBA00022741"/>
    </source>
</evidence>
<dbReference type="STRING" id="1121325.SAMN04515677_103127"/>